<protein>
    <submittedName>
        <fullName evidence="2">Nitrate ABC transporter substrate-binding protein</fullName>
    </submittedName>
</protein>
<dbReference type="RefSeq" id="WP_344130651.1">
    <property type="nucleotide sequence ID" value="NZ_BAAALT010000076.1"/>
</dbReference>
<keyword evidence="3" id="KW-1185">Reference proteome</keyword>
<sequence>MRTFTGRKPAFFAVVLAAGVALAACGADAAPAPTATTGSLAGICPATIPIQIDWYATPERAAAFQLAGPDGTIDAKKGTYTGKLGATGVSIEVRLGGPFIGFTPIPQQMYQDKSIYLGYVATDDAVGAAAKFPTRAVVAPLDINPQVLMWDPATYTVNAWTDVAATKAKVIYIEGMPFMDYLVSKGYVTKDMLDASFDGTPARFVADRGKVIQQGYASNEPYRWEHDVAEWKKPVKSLLIHDSGYTIYPQGLAVRSDEFAANSACLKKLVPMIQQAQVDYMKDPTATNATLVKIGQTIQGGPPITADGNANAVTVMKDLKLVGNGPDATLGNFDDARVDATIALLRPIFAARGVTVPDGLKAADLVTNEFIDPSITLP</sequence>
<feature type="chain" id="PRO_5045625972" evidence="1">
    <location>
        <begin position="24"/>
        <end position="378"/>
    </location>
</feature>
<dbReference type="Gene3D" id="3.40.190.10">
    <property type="entry name" value="Periplasmic binding protein-like II"/>
    <property type="match status" value="1"/>
</dbReference>
<dbReference type="PROSITE" id="PS51257">
    <property type="entry name" value="PROKAR_LIPOPROTEIN"/>
    <property type="match status" value="1"/>
</dbReference>
<dbReference type="EMBL" id="BAAALT010000076">
    <property type="protein sequence ID" value="GAA1804542.1"/>
    <property type="molecule type" value="Genomic_DNA"/>
</dbReference>
<gene>
    <name evidence="2" type="ORF">GCM10009682_27740</name>
</gene>
<accession>A0ABN2M2L0</accession>
<reference evidence="2 3" key="1">
    <citation type="journal article" date="2019" name="Int. J. Syst. Evol. Microbiol.">
        <title>The Global Catalogue of Microorganisms (GCM) 10K type strain sequencing project: providing services to taxonomists for standard genome sequencing and annotation.</title>
        <authorList>
            <consortium name="The Broad Institute Genomics Platform"/>
            <consortium name="The Broad Institute Genome Sequencing Center for Infectious Disease"/>
            <person name="Wu L."/>
            <person name="Ma J."/>
        </authorList>
    </citation>
    <scope>NUCLEOTIDE SEQUENCE [LARGE SCALE GENOMIC DNA]</scope>
    <source>
        <strain evidence="2 3">JCM 13250</strain>
    </source>
</reference>
<comment type="caution">
    <text evidence="2">The sequence shown here is derived from an EMBL/GenBank/DDBJ whole genome shotgun (WGS) entry which is preliminary data.</text>
</comment>
<evidence type="ECO:0000313" key="2">
    <source>
        <dbReference type="EMBL" id="GAA1804542.1"/>
    </source>
</evidence>
<proteinExistence type="predicted"/>
<feature type="signal peptide" evidence="1">
    <location>
        <begin position="1"/>
        <end position="23"/>
    </location>
</feature>
<keyword evidence="1" id="KW-0732">Signal</keyword>
<evidence type="ECO:0000313" key="3">
    <source>
        <dbReference type="Proteomes" id="UP001500218"/>
    </source>
</evidence>
<name>A0ABN2M2L0_9ACTN</name>
<dbReference type="Proteomes" id="UP001500218">
    <property type="component" value="Unassembled WGS sequence"/>
</dbReference>
<evidence type="ECO:0000256" key="1">
    <source>
        <dbReference type="SAM" id="SignalP"/>
    </source>
</evidence>
<organism evidence="2 3">
    <name type="scientific">Luedemannella flava</name>
    <dbReference type="NCBI Taxonomy" id="349316"/>
    <lineage>
        <taxon>Bacteria</taxon>
        <taxon>Bacillati</taxon>
        <taxon>Actinomycetota</taxon>
        <taxon>Actinomycetes</taxon>
        <taxon>Micromonosporales</taxon>
        <taxon>Micromonosporaceae</taxon>
        <taxon>Luedemannella</taxon>
    </lineage>
</organism>